<dbReference type="EMBL" id="CP002047">
    <property type="protein sequence ID" value="ADI04512.1"/>
    <property type="molecule type" value="Genomic_DNA"/>
</dbReference>
<evidence type="ECO:0000313" key="8">
    <source>
        <dbReference type="Proteomes" id="UP000000377"/>
    </source>
</evidence>
<evidence type="ECO:0000256" key="3">
    <source>
        <dbReference type="ARBA" id="ARBA00022989"/>
    </source>
</evidence>
<protein>
    <submittedName>
        <fullName evidence="7">Drug resistance transporter, EmrB/QacA subfamily protein</fullName>
    </submittedName>
</protein>
<feature type="transmembrane region" description="Helical" evidence="6">
    <location>
        <begin position="46"/>
        <end position="65"/>
    </location>
</feature>
<feature type="transmembrane region" description="Helical" evidence="6">
    <location>
        <begin position="105"/>
        <end position="127"/>
    </location>
</feature>
<dbReference type="GO" id="GO:0016020">
    <property type="term" value="C:membrane"/>
    <property type="evidence" value="ECO:0007669"/>
    <property type="project" value="UniProtKB-SubCell"/>
</dbReference>
<dbReference type="GO" id="GO:0046677">
    <property type="term" value="P:response to antibiotic"/>
    <property type="evidence" value="ECO:0007669"/>
    <property type="project" value="UniProtKB-KW"/>
</dbReference>
<feature type="transmembrane region" description="Helical" evidence="6">
    <location>
        <begin position="179"/>
        <end position="200"/>
    </location>
</feature>
<dbReference type="STRING" id="749414.SBI_01391"/>
<feature type="transmembrane region" description="Helical" evidence="6">
    <location>
        <begin position="71"/>
        <end position="93"/>
    </location>
</feature>
<dbReference type="eggNOG" id="COG0477">
    <property type="taxonomic scope" value="Bacteria"/>
</dbReference>
<evidence type="ECO:0000256" key="6">
    <source>
        <dbReference type="SAM" id="Phobius"/>
    </source>
</evidence>
<feature type="transmembrane region" description="Helical" evidence="6">
    <location>
        <begin position="139"/>
        <end position="158"/>
    </location>
</feature>
<dbReference type="AlphaFoldDB" id="D7CC17"/>
<dbReference type="PANTHER" id="PTHR42718">
    <property type="entry name" value="MAJOR FACILITATOR SUPERFAMILY MULTIDRUG TRANSPORTER MFSC"/>
    <property type="match status" value="1"/>
</dbReference>
<evidence type="ECO:0000256" key="4">
    <source>
        <dbReference type="ARBA" id="ARBA00023136"/>
    </source>
</evidence>
<comment type="subcellular location">
    <subcellularLocation>
        <location evidence="1">Membrane</location>
        <topology evidence="1">Multi-pass membrane protein</topology>
    </subcellularLocation>
</comment>
<evidence type="ECO:0000256" key="5">
    <source>
        <dbReference type="ARBA" id="ARBA00023251"/>
    </source>
</evidence>
<accession>D7CC17</accession>
<evidence type="ECO:0000256" key="1">
    <source>
        <dbReference type="ARBA" id="ARBA00004141"/>
    </source>
</evidence>
<dbReference type="Pfam" id="PF07690">
    <property type="entry name" value="MFS_1"/>
    <property type="match status" value="1"/>
</dbReference>
<keyword evidence="8" id="KW-1185">Reference proteome</keyword>
<dbReference type="InterPro" id="IPR011701">
    <property type="entry name" value="MFS"/>
</dbReference>
<keyword evidence="4 6" id="KW-0472">Membrane</keyword>
<dbReference type="InterPro" id="IPR036259">
    <property type="entry name" value="MFS_trans_sf"/>
</dbReference>
<evidence type="ECO:0000256" key="2">
    <source>
        <dbReference type="ARBA" id="ARBA00022692"/>
    </source>
</evidence>
<dbReference type="KEGG" id="sbh:SBI_01391"/>
<gene>
    <name evidence="7" type="ordered locus">SBI_01391</name>
</gene>
<dbReference type="SUPFAM" id="SSF103473">
    <property type="entry name" value="MFS general substrate transporter"/>
    <property type="match status" value="1"/>
</dbReference>
<reference evidence="7 8" key="1">
    <citation type="journal article" date="2010" name="J. Bacteriol.">
        <title>Genome sequence of the milbemycin-producing bacterium Streptomyces bingchenggensis.</title>
        <authorList>
            <person name="Wang X.J."/>
            <person name="Yan Y.J."/>
            <person name="Zhang B."/>
            <person name="An J."/>
            <person name="Wang J.J."/>
            <person name="Tian J."/>
            <person name="Jiang L."/>
            <person name="Chen Y.H."/>
            <person name="Huang S.X."/>
            <person name="Yin M."/>
            <person name="Zhang J."/>
            <person name="Gao A.L."/>
            <person name="Liu C.X."/>
            <person name="Zhu Z.X."/>
            <person name="Xiang W.S."/>
        </authorList>
    </citation>
    <scope>NUCLEOTIDE SEQUENCE [LARGE SCALE GENOMIC DNA]</scope>
    <source>
        <strain evidence="7 8">BCW-1</strain>
    </source>
</reference>
<organism evidence="7 8">
    <name type="scientific">Streptomyces bingchenggensis (strain BCW-1)</name>
    <dbReference type="NCBI Taxonomy" id="749414"/>
    <lineage>
        <taxon>Bacteria</taxon>
        <taxon>Bacillati</taxon>
        <taxon>Actinomycetota</taxon>
        <taxon>Actinomycetes</taxon>
        <taxon>Kitasatosporales</taxon>
        <taxon>Streptomycetaceae</taxon>
        <taxon>Streptomyces</taxon>
    </lineage>
</organism>
<keyword evidence="2 6" id="KW-0812">Transmembrane</keyword>
<dbReference type="Proteomes" id="UP000000377">
    <property type="component" value="Chromosome"/>
</dbReference>
<name>D7CC17_STRBB</name>
<dbReference type="GO" id="GO:0022857">
    <property type="term" value="F:transmembrane transporter activity"/>
    <property type="evidence" value="ECO:0007669"/>
    <property type="project" value="InterPro"/>
</dbReference>
<dbReference type="Gene3D" id="1.20.1250.20">
    <property type="entry name" value="MFS general substrate transporter like domains"/>
    <property type="match status" value="1"/>
</dbReference>
<keyword evidence="3 6" id="KW-1133">Transmembrane helix</keyword>
<keyword evidence="5" id="KW-0046">Antibiotic resistance</keyword>
<dbReference type="PANTHER" id="PTHR42718:SF42">
    <property type="entry name" value="EXPORT PROTEIN"/>
    <property type="match status" value="1"/>
</dbReference>
<dbReference type="PATRIC" id="fig|749414.3.peg.1426"/>
<proteinExistence type="predicted"/>
<evidence type="ECO:0000313" key="7">
    <source>
        <dbReference type="EMBL" id="ADI04512.1"/>
    </source>
</evidence>
<sequence>MVCARGLRGTADHGTCGAGAGSRVPHPPSTSVLLNLFETEQERNKAVGVIAVSQMLGLPLGPIVGGALLNHFWWGSVFLINVPLVLVGTVAVTKLVPESRGSQDTGIDFVGVLISSVGLTALTFGTIEAGEKGWGSTETVMSLLGGALALILFVVWEARIAAAGRDPLVDLTLFRGRGFIWGSILSTIVSFAMFGLMFALPQYFQAVRGRTRSAPVCGCCPSSADCWSGPA</sequence>
<dbReference type="HOGENOM" id="CLU_1199207_0_0_11"/>